<dbReference type="Gene3D" id="3.40.190.10">
    <property type="entry name" value="Periplasmic binding protein-like II"/>
    <property type="match status" value="2"/>
</dbReference>
<organism evidence="4 5">
    <name type="scientific">Roseibium aggregatum (strain ATCC 25650 / DSM 13394 / JCM 20685 / NBRC 16684 / NCIMB 2208 / IAM 12614 / B1)</name>
    <name type="common">Stappia aggregata</name>
    <dbReference type="NCBI Taxonomy" id="384765"/>
    <lineage>
        <taxon>Bacteria</taxon>
        <taxon>Pseudomonadati</taxon>
        <taxon>Pseudomonadota</taxon>
        <taxon>Alphaproteobacteria</taxon>
        <taxon>Hyphomicrobiales</taxon>
        <taxon>Stappiaceae</taxon>
        <taxon>Roseibium</taxon>
    </lineage>
</organism>
<dbReference type="PANTHER" id="PTHR35936:SF25">
    <property type="entry name" value="ABC TRANSPORTER SUBSTRATE-BINDING PROTEIN"/>
    <property type="match status" value="1"/>
</dbReference>
<dbReference type="InterPro" id="IPR001638">
    <property type="entry name" value="Solute-binding_3/MltF_N"/>
</dbReference>
<dbReference type="PANTHER" id="PTHR35936">
    <property type="entry name" value="MEMBRANE-BOUND LYTIC MUREIN TRANSGLYCOSYLASE F"/>
    <property type="match status" value="1"/>
</dbReference>
<feature type="domain" description="Solute-binding protein family 3/N-terminal" evidence="3">
    <location>
        <begin position="43"/>
        <end position="255"/>
    </location>
</feature>
<reference evidence="4 5" key="1">
    <citation type="submission" date="2006-05" db="EMBL/GenBank/DDBJ databases">
        <authorList>
            <person name="King G."/>
            <person name="Ferriera S."/>
            <person name="Johnson J."/>
            <person name="Kravitz S."/>
            <person name="Beeson K."/>
            <person name="Sutton G."/>
            <person name="Rogers Y.-H."/>
            <person name="Friedman R."/>
            <person name="Frazier M."/>
            <person name="Venter J.C."/>
        </authorList>
    </citation>
    <scope>NUCLEOTIDE SEQUENCE [LARGE SCALE GENOMIC DNA]</scope>
    <source>
        <strain evidence="5">ATCC 25650 / DSM 13394 / JCM 20685 / NBRC 16684 / NCIMB 2208 / IAM 12614 / B1</strain>
    </source>
</reference>
<evidence type="ECO:0000256" key="1">
    <source>
        <dbReference type="ARBA" id="ARBA00022729"/>
    </source>
</evidence>
<evidence type="ECO:0000313" key="4">
    <source>
        <dbReference type="EMBL" id="EAV45911.1"/>
    </source>
</evidence>
<dbReference type="Proteomes" id="UP000004848">
    <property type="component" value="Unassembled WGS sequence"/>
</dbReference>
<accession>A0NLG6</accession>
<dbReference type="AlphaFoldDB" id="A0NLG6"/>
<dbReference type="EMBL" id="AAUW01000001">
    <property type="protein sequence ID" value="EAV45911.1"/>
    <property type="molecule type" value="Genomic_DNA"/>
</dbReference>
<evidence type="ECO:0000259" key="3">
    <source>
        <dbReference type="Pfam" id="PF00497"/>
    </source>
</evidence>
<dbReference type="eggNOG" id="COG0834">
    <property type="taxonomic scope" value="Bacteria"/>
</dbReference>
<feature type="chain" id="PRO_5002628031" evidence="2">
    <location>
        <begin position="35"/>
        <end position="271"/>
    </location>
</feature>
<sequence length="271" mass="30197">MAGSSCRQIFKQIKTLLSSAVFLILSLAAGSATTDTVKIAVGEWPPYFSENAEGYGTYAQVVTRAFELEGVTVEYGFFPWRRALLQTQSGLWHASAGWGKTRDREPFFHFCDAVLVEREHFFYATDRPVEAQSLQDLSGLSLGVIDGAALGEELKELVSSGQITVFHQSTLEDLFKMLDVGRIDVVMGNEKVAADALASAFVDQETKRFKALENVTVLWDYRVIVSKKIENGEDLCARFNRGLRKLHDTGEYDRLLWPDTKEDGQSHASPS</sequence>
<dbReference type="Pfam" id="PF00497">
    <property type="entry name" value="SBP_bac_3"/>
    <property type="match status" value="1"/>
</dbReference>
<protein>
    <submittedName>
        <fullName evidence="4">ABC-type amino acid transport/signal transduction systems, periplasmic component/domain</fullName>
    </submittedName>
</protein>
<evidence type="ECO:0000256" key="2">
    <source>
        <dbReference type="SAM" id="SignalP"/>
    </source>
</evidence>
<dbReference type="SUPFAM" id="SSF53850">
    <property type="entry name" value="Periplasmic binding protein-like II"/>
    <property type="match status" value="1"/>
</dbReference>
<keyword evidence="1 2" id="KW-0732">Signal</keyword>
<gene>
    <name evidence="4" type="ORF">SIAM614_08793</name>
</gene>
<evidence type="ECO:0000313" key="5">
    <source>
        <dbReference type="Proteomes" id="UP000004848"/>
    </source>
</evidence>
<comment type="caution">
    <text evidence="4">The sequence shown here is derived from an EMBL/GenBank/DDBJ whole genome shotgun (WGS) entry which is preliminary data.</text>
</comment>
<name>A0NLG6_ROSAI</name>
<proteinExistence type="predicted"/>
<feature type="signal peptide" evidence="2">
    <location>
        <begin position="1"/>
        <end position="34"/>
    </location>
</feature>